<dbReference type="InterPro" id="IPR038175">
    <property type="entry name" value="CBM21_dom_sf"/>
</dbReference>
<organism evidence="2 3">
    <name type="scientific">Sinanodonta woodiana</name>
    <name type="common">Chinese pond mussel</name>
    <name type="synonym">Anodonta woodiana</name>
    <dbReference type="NCBI Taxonomy" id="1069815"/>
    <lineage>
        <taxon>Eukaryota</taxon>
        <taxon>Metazoa</taxon>
        <taxon>Spiralia</taxon>
        <taxon>Lophotrochozoa</taxon>
        <taxon>Mollusca</taxon>
        <taxon>Bivalvia</taxon>
        <taxon>Autobranchia</taxon>
        <taxon>Heteroconchia</taxon>
        <taxon>Palaeoheterodonta</taxon>
        <taxon>Unionida</taxon>
        <taxon>Unionoidea</taxon>
        <taxon>Unionidae</taxon>
        <taxon>Unioninae</taxon>
        <taxon>Sinanodonta</taxon>
    </lineage>
</organism>
<proteinExistence type="predicted"/>
<comment type="caution">
    <text evidence="2">The sequence shown here is derived from an EMBL/GenBank/DDBJ whole genome shotgun (WGS) entry which is preliminary data.</text>
</comment>
<dbReference type="EMBL" id="JBJQND010000012">
    <property type="protein sequence ID" value="KAL3858711.1"/>
    <property type="molecule type" value="Genomic_DNA"/>
</dbReference>
<dbReference type="PANTHER" id="PTHR12307:SF53">
    <property type="entry name" value="PROTEIN PHOSPHATASE 1 REGULATORY SUBUNIT"/>
    <property type="match status" value="1"/>
</dbReference>
<sequence>MISHGDDGEFCILQVFPRNLSYVEESYLDNFSVCADFVKTPTNLSGRRQNYRFEWGFDMSMAEFTSQHRCNILDSDEELCDNNHVDPYQCCTSDHGIEEGIFVNQMEDLDSIESGNGNSLSIKFSNDYTNSSEEDDLEKSNEGQIVSIKDVLGRGFRESENEIEPAVDLASLRIEPSTPIQGSPQAECLVTNSQLSLLDLLSPDSPLFEESEFNFNKAQLRKSSSLKANKTPPGTPRTKKMVRFADAMGLDLESVRHILNTDVPPKIPASAMADLKTGLEEERREQGRRYLDICFAQPGAADNFHQKVMGSKVCLENCMVTNLSITGTVRVANIGFHKVVRVRYTINNWVTFYDIMASYVCNSCDGPTDRFSFTIVAPSEMGTGGKLEFAVSFTVNDVVYWDNNDGRNYSVLCYAKTTPTEAESAWMHFL</sequence>
<evidence type="ECO:0000259" key="1">
    <source>
        <dbReference type="PROSITE" id="PS51159"/>
    </source>
</evidence>
<gene>
    <name evidence="2" type="ORF">ACJMK2_008972</name>
</gene>
<dbReference type="Gene3D" id="2.60.40.2440">
    <property type="entry name" value="Carbohydrate binding type-21 domain"/>
    <property type="match status" value="1"/>
</dbReference>
<dbReference type="PROSITE" id="PS51159">
    <property type="entry name" value="CBM21"/>
    <property type="match status" value="1"/>
</dbReference>
<reference evidence="2 3" key="1">
    <citation type="submission" date="2024-11" db="EMBL/GenBank/DDBJ databases">
        <title>Chromosome-level genome assembly of the freshwater bivalve Anodonta woodiana.</title>
        <authorList>
            <person name="Chen X."/>
        </authorList>
    </citation>
    <scope>NUCLEOTIDE SEQUENCE [LARGE SCALE GENOMIC DNA]</scope>
    <source>
        <strain evidence="2">MN2024</strain>
        <tissue evidence="2">Gills</tissue>
    </source>
</reference>
<feature type="domain" description="CBM21" evidence="1">
    <location>
        <begin position="305"/>
        <end position="412"/>
    </location>
</feature>
<name>A0ABD3VAT4_SINWO</name>
<keyword evidence="3" id="KW-1185">Reference proteome</keyword>
<dbReference type="AlphaFoldDB" id="A0ABD3VAT4"/>
<dbReference type="Proteomes" id="UP001634394">
    <property type="component" value="Unassembled WGS sequence"/>
</dbReference>
<dbReference type="PANTHER" id="PTHR12307">
    <property type="entry name" value="PROTEIN PHOSPHATASE 1 REGULATORY SUBUNIT"/>
    <property type="match status" value="1"/>
</dbReference>
<protein>
    <recommendedName>
        <fullName evidence="1">CBM21 domain-containing protein</fullName>
    </recommendedName>
</protein>
<dbReference type="InterPro" id="IPR005036">
    <property type="entry name" value="CBM21_dom"/>
</dbReference>
<evidence type="ECO:0000313" key="3">
    <source>
        <dbReference type="Proteomes" id="UP001634394"/>
    </source>
</evidence>
<evidence type="ECO:0000313" key="2">
    <source>
        <dbReference type="EMBL" id="KAL3858711.1"/>
    </source>
</evidence>
<accession>A0ABD3VAT4</accession>
<dbReference type="InterPro" id="IPR050782">
    <property type="entry name" value="PP1_regulatory_subunit_3"/>
</dbReference>
<dbReference type="Pfam" id="PF03370">
    <property type="entry name" value="CBM_21"/>
    <property type="match status" value="1"/>
</dbReference>